<name>A0A238XNL3_9RHOB</name>
<reference evidence="2 3" key="1">
    <citation type="submission" date="2017-06" db="EMBL/GenBank/DDBJ databases">
        <authorList>
            <person name="Kim H.J."/>
            <person name="Triplett B.A."/>
        </authorList>
    </citation>
    <scope>NUCLEOTIDE SEQUENCE [LARGE SCALE GENOMIC DNA]</scope>
    <source>
        <strain evidence="2 3">DSM 29052</strain>
    </source>
</reference>
<dbReference type="Pfam" id="PF07876">
    <property type="entry name" value="Dabb"/>
    <property type="match status" value="1"/>
</dbReference>
<sequence length="105" mass="11361">MIRHIVLLNLPPRHDKAILLEALELLDGLQGKVLGLLAFDHGPNADYEGKTPDYPYGFVVTFTDRTAHLAYEAHPDHIRAGGMLVSICAGGYDGILVADLVIKAA</sequence>
<dbReference type="RefSeq" id="WP_089271305.1">
    <property type="nucleotide sequence ID" value="NZ_FZNN01000012.1"/>
</dbReference>
<feature type="domain" description="Stress-response A/B barrel" evidence="1">
    <location>
        <begin position="2"/>
        <end position="100"/>
    </location>
</feature>
<dbReference type="EMBL" id="FZNN01000012">
    <property type="protein sequence ID" value="SNR60043.1"/>
    <property type="molecule type" value="Genomic_DNA"/>
</dbReference>
<evidence type="ECO:0000313" key="3">
    <source>
        <dbReference type="Proteomes" id="UP000198417"/>
    </source>
</evidence>
<dbReference type="InterPro" id="IPR011008">
    <property type="entry name" value="Dimeric_a/b-barrel"/>
</dbReference>
<dbReference type="Proteomes" id="UP000198417">
    <property type="component" value="Unassembled WGS sequence"/>
</dbReference>
<proteinExistence type="predicted"/>
<dbReference type="Gene3D" id="3.30.70.100">
    <property type="match status" value="1"/>
</dbReference>
<organism evidence="2 3">
    <name type="scientific">Puniceibacterium sediminis</name>
    <dbReference type="NCBI Taxonomy" id="1608407"/>
    <lineage>
        <taxon>Bacteria</taxon>
        <taxon>Pseudomonadati</taxon>
        <taxon>Pseudomonadota</taxon>
        <taxon>Alphaproteobacteria</taxon>
        <taxon>Rhodobacterales</taxon>
        <taxon>Paracoccaceae</taxon>
        <taxon>Puniceibacterium</taxon>
    </lineage>
</organism>
<dbReference type="SMART" id="SM00886">
    <property type="entry name" value="Dabb"/>
    <property type="match status" value="1"/>
</dbReference>
<dbReference type="AlphaFoldDB" id="A0A238XNL3"/>
<evidence type="ECO:0000313" key="2">
    <source>
        <dbReference type="EMBL" id="SNR60043.1"/>
    </source>
</evidence>
<dbReference type="SUPFAM" id="SSF54909">
    <property type="entry name" value="Dimeric alpha+beta barrel"/>
    <property type="match status" value="1"/>
</dbReference>
<keyword evidence="3" id="KW-1185">Reference proteome</keyword>
<accession>A0A238XNL3</accession>
<dbReference type="PROSITE" id="PS51502">
    <property type="entry name" value="S_R_A_B_BARREL"/>
    <property type="match status" value="1"/>
</dbReference>
<dbReference type="OrthoDB" id="9816070at2"/>
<dbReference type="InterPro" id="IPR013097">
    <property type="entry name" value="Dabb"/>
</dbReference>
<protein>
    <submittedName>
        <fullName evidence="2">Stress responsive A/B Barrel Domain</fullName>
    </submittedName>
</protein>
<evidence type="ECO:0000259" key="1">
    <source>
        <dbReference type="PROSITE" id="PS51502"/>
    </source>
</evidence>
<gene>
    <name evidence="2" type="ORF">SAMN06265370_11237</name>
</gene>